<gene>
    <name evidence="9 11" type="primary">trpA</name>
    <name evidence="11" type="ORF">V22_30540</name>
</gene>
<comment type="pathway">
    <text evidence="2 9">Amino-acid biosynthesis; L-tryptophan biosynthesis; L-tryptophan from chorismate: step 5/5.</text>
</comment>
<dbReference type="Proteomes" id="UP000319976">
    <property type="component" value="Chromosome"/>
</dbReference>
<name>A0A517TBN6_9PLAN</name>
<dbReference type="EC" id="4.2.1.20" evidence="9"/>
<evidence type="ECO:0000256" key="5">
    <source>
        <dbReference type="ARBA" id="ARBA00022822"/>
    </source>
</evidence>
<feature type="active site" description="Proton acceptor" evidence="9">
    <location>
        <position position="64"/>
    </location>
</feature>
<keyword evidence="12" id="KW-1185">Reference proteome</keyword>
<dbReference type="CDD" id="cd04724">
    <property type="entry name" value="Tryptophan_synthase_alpha"/>
    <property type="match status" value="1"/>
</dbReference>
<dbReference type="UniPathway" id="UPA00035">
    <property type="reaction ID" value="UER00044"/>
</dbReference>
<accession>A0A517TBN6</accession>
<dbReference type="GO" id="GO:0004834">
    <property type="term" value="F:tryptophan synthase activity"/>
    <property type="evidence" value="ECO:0007669"/>
    <property type="project" value="UniProtKB-UniRule"/>
</dbReference>
<evidence type="ECO:0000256" key="1">
    <source>
        <dbReference type="ARBA" id="ARBA00003365"/>
    </source>
</evidence>
<proteinExistence type="inferred from homology"/>
<sequence>MEATETLIAEKFAKAREESRLAFMPFITAGDPDIATTMQVVKELDRLDVDLIEVGFPYSDPIADGPVIQASYFRALEHGLAIDQIFDAFAEVKDEIKPARVAMASFSLVYRYGAEKFLKRAKEAGFSGLITPDLPGDEGQDFAKQVIASGLAPIQLISPLTPPARAEKILTGCGGFVYCIAVAGVTGERESLPTQLVDHLKSLHEKTELPLAVGFGISRPDQVKMLKEHADGIIVGSAIVRQFEKFSEPDTDKDKIIGEITEYCASMVAACREN</sequence>
<evidence type="ECO:0000256" key="9">
    <source>
        <dbReference type="HAMAP-Rule" id="MF_00131"/>
    </source>
</evidence>
<dbReference type="InterPro" id="IPR011060">
    <property type="entry name" value="RibuloseP-bd_barrel"/>
</dbReference>
<dbReference type="Gene3D" id="3.20.20.70">
    <property type="entry name" value="Aldolase class I"/>
    <property type="match status" value="1"/>
</dbReference>
<evidence type="ECO:0000256" key="10">
    <source>
        <dbReference type="RuleBase" id="RU003662"/>
    </source>
</evidence>
<keyword evidence="5 9" id="KW-0822">Tryptophan biosynthesis</keyword>
<dbReference type="EMBL" id="CP036316">
    <property type="protein sequence ID" value="QDT65792.1"/>
    <property type="molecule type" value="Genomic_DNA"/>
</dbReference>
<dbReference type="OrthoDB" id="9804578at2"/>
<evidence type="ECO:0000256" key="6">
    <source>
        <dbReference type="ARBA" id="ARBA00023141"/>
    </source>
</evidence>
<comment type="function">
    <text evidence="1 9">The alpha subunit is responsible for the aldol cleavage of indoleglycerol phosphate to indole and glyceraldehyde 3-phosphate.</text>
</comment>
<feature type="active site" description="Proton acceptor" evidence="9">
    <location>
        <position position="53"/>
    </location>
</feature>
<evidence type="ECO:0000256" key="4">
    <source>
        <dbReference type="ARBA" id="ARBA00022605"/>
    </source>
</evidence>
<reference evidence="11 12" key="1">
    <citation type="submission" date="2019-02" db="EMBL/GenBank/DDBJ databases">
        <title>Deep-cultivation of Planctomycetes and their phenomic and genomic characterization uncovers novel biology.</title>
        <authorList>
            <person name="Wiegand S."/>
            <person name="Jogler M."/>
            <person name="Boedeker C."/>
            <person name="Pinto D."/>
            <person name="Vollmers J."/>
            <person name="Rivas-Marin E."/>
            <person name="Kohn T."/>
            <person name="Peeters S.H."/>
            <person name="Heuer A."/>
            <person name="Rast P."/>
            <person name="Oberbeckmann S."/>
            <person name="Bunk B."/>
            <person name="Jeske O."/>
            <person name="Meyerdierks A."/>
            <person name="Storesund J.E."/>
            <person name="Kallscheuer N."/>
            <person name="Luecker S."/>
            <person name="Lage O.M."/>
            <person name="Pohl T."/>
            <person name="Merkel B.J."/>
            <person name="Hornburger P."/>
            <person name="Mueller R.-W."/>
            <person name="Bruemmer F."/>
            <person name="Labrenz M."/>
            <person name="Spormann A.M."/>
            <person name="Op den Camp H."/>
            <person name="Overmann J."/>
            <person name="Amann R."/>
            <person name="Jetten M.S.M."/>
            <person name="Mascher T."/>
            <person name="Medema M.H."/>
            <person name="Devos D.P."/>
            <person name="Kaster A.-K."/>
            <person name="Ovreas L."/>
            <person name="Rohde M."/>
            <person name="Galperin M.Y."/>
            <person name="Jogler C."/>
        </authorList>
    </citation>
    <scope>NUCLEOTIDE SEQUENCE [LARGE SCALE GENOMIC DNA]</scope>
    <source>
        <strain evidence="11 12">V22</strain>
    </source>
</reference>
<dbReference type="FunFam" id="3.20.20.70:FF:000037">
    <property type="entry name" value="Tryptophan synthase alpha chain"/>
    <property type="match status" value="1"/>
</dbReference>
<dbReference type="RefSeq" id="WP_145264313.1">
    <property type="nucleotide sequence ID" value="NZ_CP036316.1"/>
</dbReference>
<comment type="catalytic activity">
    <reaction evidence="8 9">
        <text>(1S,2R)-1-C-(indol-3-yl)glycerol 3-phosphate + L-serine = D-glyceraldehyde 3-phosphate + L-tryptophan + H2O</text>
        <dbReference type="Rhea" id="RHEA:10532"/>
        <dbReference type="ChEBI" id="CHEBI:15377"/>
        <dbReference type="ChEBI" id="CHEBI:33384"/>
        <dbReference type="ChEBI" id="CHEBI:57912"/>
        <dbReference type="ChEBI" id="CHEBI:58866"/>
        <dbReference type="ChEBI" id="CHEBI:59776"/>
        <dbReference type="EC" id="4.2.1.20"/>
    </reaction>
</comment>
<dbReference type="Pfam" id="PF00290">
    <property type="entry name" value="Trp_syntA"/>
    <property type="match status" value="1"/>
</dbReference>
<evidence type="ECO:0000256" key="3">
    <source>
        <dbReference type="ARBA" id="ARBA00011270"/>
    </source>
</evidence>
<dbReference type="InterPro" id="IPR002028">
    <property type="entry name" value="Trp_synthase_suA"/>
</dbReference>
<dbReference type="PROSITE" id="PS00167">
    <property type="entry name" value="TRP_SYNTHASE_ALPHA"/>
    <property type="match status" value="1"/>
</dbReference>
<evidence type="ECO:0000256" key="7">
    <source>
        <dbReference type="ARBA" id="ARBA00023239"/>
    </source>
</evidence>
<dbReference type="PANTHER" id="PTHR43406:SF1">
    <property type="entry name" value="TRYPTOPHAN SYNTHASE ALPHA CHAIN, CHLOROPLASTIC"/>
    <property type="match status" value="1"/>
</dbReference>
<evidence type="ECO:0000313" key="12">
    <source>
        <dbReference type="Proteomes" id="UP000319976"/>
    </source>
</evidence>
<protein>
    <recommendedName>
        <fullName evidence="9">Tryptophan synthase alpha chain</fullName>
        <ecNumber evidence="9">4.2.1.20</ecNumber>
    </recommendedName>
</protein>
<organism evidence="11 12">
    <name type="scientific">Calycomorphotria hydatis</name>
    <dbReference type="NCBI Taxonomy" id="2528027"/>
    <lineage>
        <taxon>Bacteria</taxon>
        <taxon>Pseudomonadati</taxon>
        <taxon>Planctomycetota</taxon>
        <taxon>Planctomycetia</taxon>
        <taxon>Planctomycetales</taxon>
        <taxon>Planctomycetaceae</taxon>
        <taxon>Calycomorphotria</taxon>
    </lineage>
</organism>
<dbReference type="KEGG" id="chya:V22_30540"/>
<dbReference type="PANTHER" id="PTHR43406">
    <property type="entry name" value="TRYPTOPHAN SYNTHASE, ALPHA CHAIN"/>
    <property type="match status" value="1"/>
</dbReference>
<evidence type="ECO:0000313" key="11">
    <source>
        <dbReference type="EMBL" id="QDT65792.1"/>
    </source>
</evidence>
<dbReference type="InterPro" id="IPR018204">
    <property type="entry name" value="Trp_synthase_alpha_AS"/>
</dbReference>
<keyword evidence="4 9" id="KW-0028">Amino-acid biosynthesis</keyword>
<dbReference type="GO" id="GO:0005829">
    <property type="term" value="C:cytosol"/>
    <property type="evidence" value="ECO:0007669"/>
    <property type="project" value="TreeGrafter"/>
</dbReference>
<dbReference type="InterPro" id="IPR013785">
    <property type="entry name" value="Aldolase_TIM"/>
</dbReference>
<keyword evidence="7 9" id="KW-0456">Lyase</keyword>
<dbReference type="HAMAP" id="MF_00131">
    <property type="entry name" value="Trp_synth_alpha"/>
    <property type="match status" value="1"/>
</dbReference>
<dbReference type="AlphaFoldDB" id="A0A517TBN6"/>
<dbReference type="NCBIfam" id="TIGR00262">
    <property type="entry name" value="trpA"/>
    <property type="match status" value="1"/>
</dbReference>
<comment type="similarity">
    <text evidence="9 10">Belongs to the TrpA family.</text>
</comment>
<comment type="subunit">
    <text evidence="3 9">Tetramer of two alpha and two beta chains.</text>
</comment>
<keyword evidence="6 9" id="KW-0057">Aromatic amino acid biosynthesis</keyword>
<dbReference type="SUPFAM" id="SSF51366">
    <property type="entry name" value="Ribulose-phoshate binding barrel"/>
    <property type="match status" value="1"/>
</dbReference>
<evidence type="ECO:0000256" key="8">
    <source>
        <dbReference type="ARBA" id="ARBA00049047"/>
    </source>
</evidence>
<evidence type="ECO:0000256" key="2">
    <source>
        <dbReference type="ARBA" id="ARBA00004733"/>
    </source>
</evidence>